<proteinExistence type="predicted"/>
<gene>
    <name evidence="6" type="ORF">CLV68_6174</name>
</gene>
<keyword evidence="3" id="KW-0677">Repeat</keyword>
<dbReference type="Pfam" id="PF13191">
    <property type="entry name" value="AAA_16"/>
    <property type="match status" value="1"/>
</dbReference>
<dbReference type="InterPro" id="IPR050130">
    <property type="entry name" value="ClpA_ClpB"/>
</dbReference>
<dbReference type="InterPro" id="IPR004176">
    <property type="entry name" value="Clp_R_N"/>
</dbReference>
<reference evidence="6 7" key="1">
    <citation type="submission" date="2018-10" db="EMBL/GenBank/DDBJ databases">
        <title>Genomic Encyclopedia of Archaeal and Bacterial Type Strains, Phase II (KMG-II): from individual species to whole genera.</title>
        <authorList>
            <person name="Goeker M."/>
        </authorList>
    </citation>
    <scope>NUCLEOTIDE SEQUENCE [LARGE SCALE GENOMIC DNA]</scope>
    <source>
        <strain evidence="6 7">DSM 45657</strain>
    </source>
</reference>
<evidence type="ECO:0000259" key="5">
    <source>
        <dbReference type="PROSITE" id="PS51903"/>
    </source>
</evidence>
<feature type="domain" description="Clp R" evidence="5">
    <location>
        <begin position="5"/>
        <end position="147"/>
    </location>
</feature>
<dbReference type="PROSITE" id="PS51903">
    <property type="entry name" value="CLP_R"/>
    <property type="match status" value="1"/>
</dbReference>
<dbReference type="Gene3D" id="3.40.50.300">
    <property type="entry name" value="P-loop containing nucleotide triphosphate hydrolases"/>
    <property type="match status" value="1"/>
</dbReference>
<dbReference type="GO" id="GO:0005524">
    <property type="term" value="F:ATP binding"/>
    <property type="evidence" value="ECO:0007669"/>
    <property type="project" value="UniProtKB-KW"/>
</dbReference>
<dbReference type="EMBL" id="RCDD01000008">
    <property type="protein sequence ID" value="RLK54171.1"/>
    <property type="molecule type" value="Genomic_DNA"/>
</dbReference>
<dbReference type="InterPro" id="IPR036628">
    <property type="entry name" value="Clp_N_dom_sf"/>
</dbReference>
<name>A0A421AVT4_9PSEU</name>
<dbReference type="Pfam" id="PF02861">
    <property type="entry name" value="Clp_N"/>
    <property type="match status" value="1"/>
</dbReference>
<dbReference type="SUPFAM" id="SSF81923">
    <property type="entry name" value="Double Clp-N motif"/>
    <property type="match status" value="1"/>
</dbReference>
<dbReference type="Gene3D" id="1.10.8.60">
    <property type="match status" value="1"/>
</dbReference>
<dbReference type="GO" id="GO:0005737">
    <property type="term" value="C:cytoplasm"/>
    <property type="evidence" value="ECO:0007669"/>
    <property type="project" value="TreeGrafter"/>
</dbReference>
<evidence type="ECO:0000256" key="3">
    <source>
        <dbReference type="PROSITE-ProRule" id="PRU01251"/>
    </source>
</evidence>
<accession>A0A421AVT4</accession>
<keyword evidence="7" id="KW-1185">Reference proteome</keyword>
<evidence type="ECO:0000313" key="7">
    <source>
        <dbReference type="Proteomes" id="UP000282454"/>
    </source>
</evidence>
<evidence type="ECO:0000256" key="2">
    <source>
        <dbReference type="ARBA" id="ARBA00022840"/>
    </source>
</evidence>
<dbReference type="PANTHER" id="PTHR11638:SF18">
    <property type="entry name" value="HEAT SHOCK PROTEIN 104"/>
    <property type="match status" value="1"/>
</dbReference>
<dbReference type="Gene3D" id="1.10.1780.10">
    <property type="entry name" value="Clp, N-terminal domain"/>
    <property type="match status" value="1"/>
</dbReference>
<dbReference type="PANTHER" id="PTHR11638">
    <property type="entry name" value="ATP-DEPENDENT CLP PROTEASE"/>
    <property type="match status" value="1"/>
</dbReference>
<dbReference type="InterPro" id="IPR027417">
    <property type="entry name" value="P-loop_NTPase"/>
</dbReference>
<dbReference type="SUPFAM" id="SSF52540">
    <property type="entry name" value="P-loop containing nucleoside triphosphate hydrolases"/>
    <property type="match status" value="1"/>
</dbReference>
<dbReference type="OrthoDB" id="9806704at2"/>
<dbReference type="AlphaFoldDB" id="A0A421AVT4"/>
<feature type="region of interest" description="Disordered" evidence="4">
    <location>
        <begin position="359"/>
        <end position="379"/>
    </location>
</feature>
<dbReference type="RefSeq" id="WP_121394454.1">
    <property type="nucleotide sequence ID" value="NZ_RCDD01000008.1"/>
</dbReference>
<dbReference type="Proteomes" id="UP000282454">
    <property type="component" value="Unassembled WGS sequence"/>
</dbReference>
<keyword evidence="1" id="KW-0547">Nucleotide-binding</keyword>
<dbReference type="GO" id="GO:0034605">
    <property type="term" value="P:cellular response to heat"/>
    <property type="evidence" value="ECO:0007669"/>
    <property type="project" value="TreeGrafter"/>
</dbReference>
<evidence type="ECO:0000256" key="4">
    <source>
        <dbReference type="SAM" id="MobiDB-lite"/>
    </source>
</evidence>
<dbReference type="GO" id="GO:0016887">
    <property type="term" value="F:ATP hydrolysis activity"/>
    <property type="evidence" value="ECO:0007669"/>
    <property type="project" value="TreeGrafter"/>
</dbReference>
<evidence type="ECO:0000256" key="1">
    <source>
        <dbReference type="ARBA" id="ARBA00022741"/>
    </source>
</evidence>
<dbReference type="InterPro" id="IPR041664">
    <property type="entry name" value="AAA_16"/>
</dbReference>
<evidence type="ECO:0000313" key="6">
    <source>
        <dbReference type="EMBL" id="RLK54171.1"/>
    </source>
</evidence>
<protein>
    <submittedName>
        <fullName evidence="6">ClpA/ClpB-like protein</fullName>
    </submittedName>
</protein>
<organism evidence="6 7">
    <name type="scientific">Actinokineospora cianjurensis</name>
    <dbReference type="NCBI Taxonomy" id="585224"/>
    <lineage>
        <taxon>Bacteria</taxon>
        <taxon>Bacillati</taxon>
        <taxon>Actinomycetota</taxon>
        <taxon>Actinomycetes</taxon>
        <taxon>Pseudonocardiales</taxon>
        <taxon>Pseudonocardiaceae</taxon>
        <taxon>Actinokineospora</taxon>
    </lineage>
</organism>
<sequence length="379" mass="40535">MVERFEGFTEDAQRVIALAEAEAGRSHHDYLGSVHLLLGLAQGRGHAARTLVGAKLGPDVLRARAESHVRRGVSTGRAPLRVAAEVRRVVEHAREEAAELGRPLVDTEHLLLGLLSEPNCVAAQMLHSLGADRFDLRQRVMAALTPTPRPTGNRPVDRYTEAVPPAPALGRDAEIDQVVRILGHRTGGVVIHGPAGIGKSAVVRGVVHRISTGKVVRALANRPVRVLRASLAADVRELVEELLKLHCVLWVPLPSAQAASVLTLAKQVGVRVIVTADDLSTLPEDSPRETVELSPLAVDATVQVLAALRPDLQTQYDITITDDALVAAAESAPTPLPGSAIDLLEYLCSRATDPILTADHVRPTPTTPADFDTDMWSLG</sequence>
<comment type="caution">
    <text evidence="6">The sequence shown here is derived from an EMBL/GenBank/DDBJ whole genome shotgun (WGS) entry which is preliminary data.</text>
</comment>
<keyword evidence="2" id="KW-0067">ATP-binding</keyword>